<dbReference type="EMBL" id="BAOS01000010">
    <property type="protein sequence ID" value="GAX60265.1"/>
    <property type="molecule type" value="Genomic_DNA"/>
</dbReference>
<keyword evidence="3" id="KW-0808">Transferase</keyword>
<name>A0A286TWM6_9BACT</name>
<keyword evidence="10" id="KW-1185">Reference proteome</keyword>
<evidence type="ECO:0000256" key="3">
    <source>
        <dbReference type="ARBA" id="ARBA00022679"/>
    </source>
</evidence>
<gene>
    <name evidence="9" type="ORF">SCALIN_C10_0025</name>
</gene>
<evidence type="ECO:0000256" key="2">
    <source>
        <dbReference type="ARBA" id="ARBA00022603"/>
    </source>
</evidence>
<dbReference type="Pfam" id="PF04055">
    <property type="entry name" value="Radical_SAM"/>
    <property type="match status" value="1"/>
</dbReference>
<keyword evidence="5" id="KW-0479">Metal-binding</keyword>
<dbReference type="InterPro" id="IPR034466">
    <property type="entry name" value="Methyltransferase_Class_B"/>
</dbReference>
<keyword evidence="4" id="KW-0949">S-adenosyl-L-methionine</keyword>
<dbReference type="Proteomes" id="UP000218542">
    <property type="component" value="Unassembled WGS sequence"/>
</dbReference>
<evidence type="ECO:0000256" key="1">
    <source>
        <dbReference type="ARBA" id="ARBA00001966"/>
    </source>
</evidence>
<dbReference type="InterPro" id="IPR006638">
    <property type="entry name" value="Elp3/MiaA/NifB-like_rSAM"/>
</dbReference>
<dbReference type="InterPro" id="IPR023404">
    <property type="entry name" value="rSAM_horseshoe"/>
</dbReference>
<dbReference type="CDD" id="cd01335">
    <property type="entry name" value="Radical_SAM"/>
    <property type="match status" value="1"/>
</dbReference>
<evidence type="ECO:0000313" key="9">
    <source>
        <dbReference type="EMBL" id="GAX60265.1"/>
    </source>
</evidence>
<dbReference type="PANTHER" id="PTHR43409">
    <property type="entry name" value="ANAEROBIC MAGNESIUM-PROTOPORPHYRIN IX MONOMETHYL ESTER CYCLASE-RELATED"/>
    <property type="match status" value="1"/>
</dbReference>
<dbReference type="InterPro" id="IPR058240">
    <property type="entry name" value="rSAM_sf"/>
</dbReference>
<dbReference type="GO" id="GO:0046872">
    <property type="term" value="F:metal ion binding"/>
    <property type="evidence" value="ECO:0007669"/>
    <property type="project" value="UniProtKB-KW"/>
</dbReference>
<dbReference type="Gene3D" id="3.80.30.20">
    <property type="entry name" value="tm_1862 like domain"/>
    <property type="match status" value="1"/>
</dbReference>
<organism evidence="9 10">
    <name type="scientific">Candidatus Scalindua japonica</name>
    <dbReference type="NCBI Taxonomy" id="1284222"/>
    <lineage>
        <taxon>Bacteria</taxon>
        <taxon>Pseudomonadati</taxon>
        <taxon>Planctomycetota</taxon>
        <taxon>Candidatus Brocadiia</taxon>
        <taxon>Candidatus Brocadiales</taxon>
        <taxon>Candidatus Scalinduaceae</taxon>
        <taxon>Candidatus Scalindua</taxon>
    </lineage>
</organism>
<dbReference type="SFLD" id="SFLDS00029">
    <property type="entry name" value="Radical_SAM"/>
    <property type="match status" value="1"/>
</dbReference>
<dbReference type="SFLD" id="SFLDG01123">
    <property type="entry name" value="methyltransferase_(Class_B)"/>
    <property type="match status" value="1"/>
</dbReference>
<proteinExistence type="predicted"/>
<dbReference type="AlphaFoldDB" id="A0A286TWM6"/>
<comment type="caution">
    <text evidence="9">The sequence shown here is derived from an EMBL/GenBank/DDBJ whole genome shotgun (WGS) entry which is preliminary data.</text>
</comment>
<dbReference type="GO" id="GO:0003824">
    <property type="term" value="F:catalytic activity"/>
    <property type="evidence" value="ECO:0007669"/>
    <property type="project" value="InterPro"/>
</dbReference>
<dbReference type="SMART" id="SM00729">
    <property type="entry name" value="Elp3"/>
    <property type="match status" value="1"/>
</dbReference>
<dbReference type="InterPro" id="IPR007197">
    <property type="entry name" value="rSAM"/>
</dbReference>
<dbReference type="InterPro" id="IPR051198">
    <property type="entry name" value="BchE-like"/>
</dbReference>
<dbReference type="PANTHER" id="PTHR43409:SF7">
    <property type="entry name" value="BLL1977 PROTEIN"/>
    <property type="match status" value="1"/>
</dbReference>
<sequence>MSGMAIPRRDLLDSSMYSSFYSVQATRGCPFNCEFCTVTAFFGQEFRTRPVEEVIEEIKGLDTKEFFFIDDNITGRAVFSKKLFKELIPLNRKWGGQTTLNFAKDDELLSLYAKSGGRYAFIGFETLSDENLRKISKSWNSPDGYREAIKRIHGVGINIVGSFIFGLDGDGPDVFEKTYNFIMENKIDAAQFHILTPFPGTKLYDDMVKDDRITDHDWSKYHTGEVVFKPAKMTERELQEGYWWIFHKTYEMKNVLRRSLRSPRGLAYRIGTNLSYRRKARKMPYVMT</sequence>
<feature type="domain" description="Radical SAM core" evidence="8">
    <location>
        <begin position="15"/>
        <end position="231"/>
    </location>
</feature>
<reference evidence="10" key="1">
    <citation type="journal article" date="2017" name="Environ. Microbiol. Rep.">
        <title>Genetic Diversity of Marine Anaerobic Ammonium-Oxidizing Bacteria as Revealed by Genomic and Proteomic Analyses of 'Candidatus Scalindua japonica'.</title>
        <authorList>
            <person name="Oshiki M."/>
            <person name="Mizuto K."/>
            <person name="Kimura Z."/>
            <person name="Kindaichi T."/>
            <person name="Satoh H."/>
            <person name="Okabe S."/>
        </authorList>
    </citation>
    <scope>NUCLEOTIDE SEQUENCE [LARGE SCALE GENOMIC DNA]</scope>
    <source>
        <strain evidence="10">husup-a2</strain>
    </source>
</reference>
<evidence type="ECO:0000256" key="5">
    <source>
        <dbReference type="ARBA" id="ARBA00022723"/>
    </source>
</evidence>
<dbReference type="SUPFAM" id="SSF102114">
    <property type="entry name" value="Radical SAM enzymes"/>
    <property type="match status" value="1"/>
</dbReference>
<evidence type="ECO:0000256" key="6">
    <source>
        <dbReference type="ARBA" id="ARBA00023004"/>
    </source>
</evidence>
<evidence type="ECO:0000256" key="4">
    <source>
        <dbReference type="ARBA" id="ARBA00022691"/>
    </source>
</evidence>
<dbReference type="GO" id="GO:0051539">
    <property type="term" value="F:4 iron, 4 sulfur cluster binding"/>
    <property type="evidence" value="ECO:0007669"/>
    <property type="project" value="UniProtKB-KW"/>
</dbReference>
<dbReference type="GO" id="GO:0005829">
    <property type="term" value="C:cytosol"/>
    <property type="evidence" value="ECO:0007669"/>
    <property type="project" value="TreeGrafter"/>
</dbReference>
<dbReference type="SFLD" id="SFLDG01082">
    <property type="entry name" value="B12-binding_domain_containing"/>
    <property type="match status" value="1"/>
</dbReference>
<evidence type="ECO:0000256" key="7">
    <source>
        <dbReference type="ARBA" id="ARBA00023014"/>
    </source>
</evidence>
<dbReference type="PROSITE" id="PS51918">
    <property type="entry name" value="RADICAL_SAM"/>
    <property type="match status" value="1"/>
</dbReference>
<comment type="cofactor">
    <cofactor evidence="1">
        <name>[4Fe-4S] cluster</name>
        <dbReference type="ChEBI" id="CHEBI:49883"/>
    </cofactor>
</comment>
<keyword evidence="6" id="KW-0408">Iron</keyword>
<keyword evidence="7" id="KW-0411">Iron-sulfur</keyword>
<evidence type="ECO:0000313" key="10">
    <source>
        <dbReference type="Proteomes" id="UP000218542"/>
    </source>
</evidence>
<keyword evidence="2" id="KW-0489">Methyltransferase</keyword>
<evidence type="ECO:0000259" key="8">
    <source>
        <dbReference type="PROSITE" id="PS51918"/>
    </source>
</evidence>
<protein>
    <submittedName>
        <fullName evidence="9">Fe-S oxidoreductase</fullName>
    </submittedName>
</protein>
<accession>A0A286TWM6</accession>